<reference evidence="2" key="1">
    <citation type="journal article" date="2021" name="Proc. Natl. Acad. Sci. U.S.A.">
        <title>A Catalog of Tens of Thousands of Viruses from Human Metagenomes Reveals Hidden Associations with Chronic Diseases.</title>
        <authorList>
            <person name="Tisza M.J."/>
            <person name="Buck C.B."/>
        </authorList>
    </citation>
    <scope>NUCLEOTIDE SEQUENCE</scope>
    <source>
        <strain evidence="2">CtVif31</strain>
    </source>
</reference>
<protein>
    <submittedName>
        <fullName evidence="2">Uncharacterized protein</fullName>
    </submittedName>
</protein>
<organism evidence="2">
    <name type="scientific">Siphoviridae sp. ctVif31</name>
    <dbReference type="NCBI Taxonomy" id="2825532"/>
    <lineage>
        <taxon>Viruses</taxon>
        <taxon>Duplodnaviria</taxon>
        <taxon>Heunggongvirae</taxon>
        <taxon>Uroviricota</taxon>
        <taxon>Caudoviricetes</taxon>
    </lineage>
</organism>
<sequence length="32" mass="3603">MISISQQQKESWTPDDQSKSPTPITTKGTRIL</sequence>
<name>A0A8S5Q334_9CAUD</name>
<evidence type="ECO:0000313" key="2">
    <source>
        <dbReference type="EMBL" id="DAE13562.1"/>
    </source>
</evidence>
<accession>A0A8S5Q334</accession>
<dbReference type="EMBL" id="BK015567">
    <property type="protein sequence ID" value="DAE13562.1"/>
    <property type="molecule type" value="Genomic_DNA"/>
</dbReference>
<evidence type="ECO:0000256" key="1">
    <source>
        <dbReference type="SAM" id="MobiDB-lite"/>
    </source>
</evidence>
<feature type="region of interest" description="Disordered" evidence="1">
    <location>
        <begin position="1"/>
        <end position="32"/>
    </location>
</feature>
<proteinExistence type="predicted"/>